<comment type="cofactor">
    <cofactor evidence="1">
        <name>[4Fe-4S] cluster</name>
        <dbReference type="ChEBI" id="CHEBI:49883"/>
    </cofactor>
</comment>
<dbReference type="SFLD" id="SFLDS00029">
    <property type="entry name" value="Radical_SAM"/>
    <property type="match status" value="1"/>
</dbReference>
<dbReference type="PROSITE" id="PS51918">
    <property type="entry name" value="RADICAL_SAM"/>
    <property type="match status" value="1"/>
</dbReference>
<dbReference type="PANTHER" id="PTHR43409:SF16">
    <property type="entry name" value="SLR0320 PROTEIN"/>
    <property type="match status" value="1"/>
</dbReference>
<feature type="domain" description="Radical SAM core" evidence="7">
    <location>
        <begin position="198"/>
        <end position="427"/>
    </location>
</feature>
<dbReference type="InterPro" id="IPR023404">
    <property type="entry name" value="rSAM_horseshoe"/>
</dbReference>
<evidence type="ECO:0000256" key="5">
    <source>
        <dbReference type="ARBA" id="ARBA00023014"/>
    </source>
</evidence>
<dbReference type="NCBIfam" id="NF033712">
    <property type="entry name" value="B12_rSAM_KedN5"/>
    <property type="match status" value="1"/>
</dbReference>
<dbReference type="SFLD" id="SFLDG01123">
    <property type="entry name" value="methyltransferase_(Class_B)"/>
    <property type="match status" value="1"/>
</dbReference>
<keyword evidence="4" id="KW-0408">Iron</keyword>
<comment type="caution">
    <text evidence="8">The sequence shown here is derived from an EMBL/GenBank/DDBJ whole genome shotgun (WGS) entry which is preliminary data.</text>
</comment>
<dbReference type="InterPro" id="IPR051198">
    <property type="entry name" value="BchE-like"/>
</dbReference>
<dbReference type="SFLD" id="SFLDF00436">
    <property type="entry name" value="pactamycin_C-methyltransferase"/>
    <property type="match status" value="1"/>
</dbReference>
<dbReference type="SMART" id="SM00729">
    <property type="entry name" value="Elp3"/>
    <property type="match status" value="1"/>
</dbReference>
<keyword evidence="3" id="KW-0479">Metal-binding</keyword>
<dbReference type="InterPro" id="IPR034466">
    <property type="entry name" value="Methyltransferase_Class_B"/>
</dbReference>
<dbReference type="RefSeq" id="WP_131759902.1">
    <property type="nucleotide sequence ID" value="NZ_CAACUY010000094.1"/>
</dbReference>
<dbReference type="InterPro" id="IPR007197">
    <property type="entry name" value="rSAM"/>
</dbReference>
<gene>
    <name evidence="8" type="ORF">ACFQZM_46455</name>
</gene>
<dbReference type="PROSITE" id="PS51332">
    <property type="entry name" value="B12_BINDING"/>
    <property type="match status" value="1"/>
</dbReference>
<evidence type="ECO:0000256" key="4">
    <source>
        <dbReference type="ARBA" id="ARBA00023004"/>
    </source>
</evidence>
<keyword evidence="2" id="KW-0949">S-adenosyl-L-methionine</keyword>
<evidence type="ECO:0000313" key="9">
    <source>
        <dbReference type="Proteomes" id="UP001597063"/>
    </source>
</evidence>
<evidence type="ECO:0000256" key="2">
    <source>
        <dbReference type="ARBA" id="ARBA00022691"/>
    </source>
</evidence>
<dbReference type="SFLD" id="SFLDF00317">
    <property type="entry name" value="thioacetal_methlytransferase"/>
    <property type="match status" value="1"/>
</dbReference>
<dbReference type="CDD" id="cd01335">
    <property type="entry name" value="Radical_SAM"/>
    <property type="match status" value="1"/>
</dbReference>
<dbReference type="InterPro" id="IPR058240">
    <property type="entry name" value="rSAM_sf"/>
</dbReference>
<dbReference type="Pfam" id="PF02310">
    <property type="entry name" value="B12-binding"/>
    <property type="match status" value="1"/>
</dbReference>
<dbReference type="Gene3D" id="3.40.50.280">
    <property type="entry name" value="Cobalamin-binding domain"/>
    <property type="match status" value="1"/>
</dbReference>
<dbReference type="SFLD" id="SFLDG01082">
    <property type="entry name" value="B12-binding_domain_containing"/>
    <property type="match status" value="1"/>
</dbReference>
<evidence type="ECO:0000259" key="7">
    <source>
        <dbReference type="PROSITE" id="PS51918"/>
    </source>
</evidence>
<evidence type="ECO:0000313" key="8">
    <source>
        <dbReference type="EMBL" id="MFD0691999.1"/>
    </source>
</evidence>
<sequence length="657" mass="74219">MGRSGKLSVFLVQQGIWDMPLESMPLASGYLKAAALADATVRESAEITIFNYRGGTTLTQMANDIFTDGPPDVLACSVLGWNYRTFGALAETFRQLNPEGWVVFGGTHVANQGERSFAMFPAVDVIVNGEGELAFRELLTQRLAGGSPRDLGNVKGISFRDRLGAVVTTDPRDRIDDLDIIPSPALSGAVELTRPDGSFRYDVALMETNRGCPYKCSFCYWGGAVGQRIRAFSRERLRRELELYASLKVHTICLCDANFGLMPIDEEFVDDVIEIRERTGYPRALESSWAKNKSKVFYSIVRKMKDAGLRSSFTLALQTLNDETLRLMNRKNMKVNEWEDLVAWLGAEELECYAELIWGAPGETVETFLAGYDRLSQYVSRIAVYPILLLPNTEYTEKREQFGIVSVRGDNDDFEYVLAHNTMTMADNQRMQRFLFWSRVLADAAVLRHTWIGLRGLAELTQSQVLRNLDEWISSTDDEAAVPLQGMVGIGTETPGAAIDYLYREPDAKRMLERWWTESIEPLLPADRLPVVREIFRYDLLTQPIYRMEDGRTPAEVTPIRVGADEYAVRADIALEYDVPAILSRLRAKEEPDLRPARTSVDLYYRLGVEQFTTTTNSEEIVHFMGRPKTDLFTDEEFRPERGDGPYTTLLRDSSCG</sequence>
<dbReference type="SUPFAM" id="SSF102114">
    <property type="entry name" value="Radical SAM enzymes"/>
    <property type="match status" value="1"/>
</dbReference>
<organism evidence="8 9">
    <name type="scientific">Actinomadura fibrosa</name>
    <dbReference type="NCBI Taxonomy" id="111802"/>
    <lineage>
        <taxon>Bacteria</taxon>
        <taxon>Bacillati</taxon>
        <taxon>Actinomycetota</taxon>
        <taxon>Actinomycetes</taxon>
        <taxon>Streptosporangiales</taxon>
        <taxon>Thermomonosporaceae</taxon>
        <taxon>Actinomadura</taxon>
    </lineage>
</organism>
<dbReference type="EMBL" id="JBHTGP010000035">
    <property type="protein sequence ID" value="MFD0691999.1"/>
    <property type="molecule type" value="Genomic_DNA"/>
</dbReference>
<reference evidence="9" key="1">
    <citation type="journal article" date="2019" name="Int. J. Syst. Evol. Microbiol.">
        <title>The Global Catalogue of Microorganisms (GCM) 10K type strain sequencing project: providing services to taxonomists for standard genome sequencing and annotation.</title>
        <authorList>
            <consortium name="The Broad Institute Genomics Platform"/>
            <consortium name="The Broad Institute Genome Sequencing Center for Infectious Disease"/>
            <person name="Wu L."/>
            <person name="Ma J."/>
        </authorList>
    </citation>
    <scope>NUCLEOTIDE SEQUENCE [LARGE SCALE GENOMIC DNA]</scope>
    <source>
        <strain evidence="9">JCM 9371</strain>
    </source>
</reference>
<accession>A0ABW2Y2U4</accession>
<dbReference type="PANTHER" id="PTHR43409">
    <property type="entry name" value="ANAEROBIC MAGNESIUM-PROTOPORPHYRIN IX MONOMETHYL ESTER CYCLASE-RELATED"/>
    <property type="match status" value="1"/>
</dbReference>
<dbReference type="Gene3D" id="3.80.30.20">
    <property type="entry name" value="tm_1862 like domain"/>
    <property type="match status" value="1"/>
</dbReference>
<keyword evidence="9" id="KW-1185">Reference proteome</keyword>
<dbReference type="Proteomes" id="UP001597063">
    <property type="component" value="Unassembled WGS sequence"/>
</dbReference>
<dbReference type="Pfam" id="PF04055">
    <property type="entry name" value="Radical_SAM"/>
    <property type="match status" value="1"/>
</dbReference>
<keyword evidence="5" id="KW-0411">Iron-sulfur</keyword>
<evidence type="ECO:0000259" key="6">
    <source>
        <dbReference type="PROSITE" id="PS51332"/>
    </source>
</evidence>
<name>A0ABW2Y2U4_9ACTN</name>
<protein>
    <submittedName>
        <fullName evidence="8">KedN5 family methylcobalamin-dependent radical SAM C-methyltransferase</fullName>
    </submittedName>
</protein>
<feature type="domain" description="B12-binding" evidence="6">
    <location>
        <begin position="7"/>
        <end position="149"/>
    </location>
</feature>
<evidence type="ECO:0000256" key="1">
    <source>
        <dbReference type="ARBA" id="ARBA00001966"/>
    </source>
</evidence>
<proteinExistence type="predicted"/>
<dbReference type="InterPro" id="IPR006158">
    <property type="entry name" value="Cobalamin-bd"/>
</dbReference>
<evidence type="ECO:0000256" key="3">
    <source>
        <dbReference type="ARBA" id="ARBA00022723"/>
    </source>
</evidence>
<dbReference type="InterPro" id="IPR006638">
    <property type="entry name" value="Elp3/MiaA/NifB-like_rSAM"/>
</dbReference>